<dbReference type="RefSeq" id="WP_425346605.1">
    <property type="nucleotide sequence ID" value="NZ_JBGUBD010000011.1"/>
</dbReference>
<dbReference type="InterPro" id="IPR001492">
    <property type="entry name" value="Flagellin"/>
</dbReference>
<evidence type="ECO:0000256" key="2">
    <source>
        <dbReference type="ARBA" id="ARBA00022525"/>
    </source>
</evidence>
<keyword evidence="7" id="KW-0969">Cilium</keyword>
<dbReference type="Gene3D" id="2.30.220.10">
    <property type="entry name" value="f41 fragment of flagellin, C-terminal domain"/>
    <property type="match status" value="1"/>
</dbReference>
<dbReference type="Gene3D" id="2.170.280.10">
    <property type="entry name" value="f41 fragment of flagellin, middle domain"/>
    <property type="match status" value="1"/>
</dbReference>
<keyword evidence="2 4" id="KW-0964">Secreted</keyword>
<dbReference type="Pfam" id="PF00669">
    <property type="entry name" value="Flagellin_N"/>
    <property type="match status" value="1"/>
</dbReference>
<evidence type="ECO:0000259" key="5">
    <source>
        <dbReference type="Pfam" id="PF00669"/>
    </source>
</evidence>
<sequence>MSRINTNVGSMLAQRVMNQQNTSLNQSLERLSTGLRINRGGDDPAGLIASENLRSEQAALNAAISNAERADQVVNVAEGGLQEINAMLLEMQSLIGESANDAGLSREEKEANQQQIDAIMQSIDRIASTTSFQGTKLLNGSFDFQVDNLNAGVDELKVHGAKLGSNEMDINVIINQSAQRGGLVLDFDGGLALGSGAGQDRFAIELGGADGSRLFEFASGQSTADMATQINSFTGVTGVSAVASGNAVVIRATEFGSSNFVSARVVNDGGADGSISVLSGTEVDAGSEVDFSAANSIVRGDGQDVGGFVNGQAARGDGLNLQINSDMLNASITLSEDAAGTLGNLAVGTITGGGAKFNLGPSVDMNNEVRLGIGNVAARNLGNSSVGFLSDLGSGRDANVVDGDLGKAQDVVNAAIKEVSTLRGRLGSFQSNVVRSTINSLGVTLENVSAAESAIRDTDFAAETAEMTRSQILAAAATQTLGMANAQPQSVLQLLG</sequence>
<evidence type="ECO:0000313" key="7">
    <source>
        <dbReference type="EMBL" id="MFA9479680.1"/>
    </source>
</evidence>
<comment type="subcellular location">
    <subcellularLocation>
        <location evidence="4">Secreted</location>
    </subcellularLocation>
    <subcellularLocation>
        <location evidence="4">Bacterial flagellum</location>
    </subcellularLocation>
</comment>
<dbReference type="Pfam" id="PF07196">
    <property type="entry name" value="Flagellin_IN"/>
    <property type="match status" value="1"/>
</dbReference>
<dbReference type="PANTHER" id="PTHR42792:SF2">
    <property type="entry name" value="FLAGELLIN"/>
    <property type="match status" value="1"/>
</dbReference>
<gene>
    <name evidence="7" type="ORF">ACERK3_15435</name>
</gene>
<evidence type="ECO:0000256" key="3">
    <source>
        <dbReference type="ARBA" id="ARBA00023143"/>
    </source>
</evidence>
<dbReference type="Gene3D" id="1.20.1330.10">
    <property type="entry name" value="f41 fragment of flagellin, N-terminal domain"/>
    <property type="match status" value="1"/>
</dbReference>
<keyword evidence="7" id="KW-0282">Flagellum</keyword>
<dbReference type="SUPFAM" id="SSF64518">
    <property type="entry name" value="Phase 1 flagellin"/>
    <property type="match status" value="1"/>
</dbReference>
<feature type="domain" description="Flagellin C-terminal" evidence="6">
    <location>
        <begin position="410"/>
        <end position="495"/>
    </location>
</feature>
<protein>
    <recommendedName>
        <fullName evidence="4">Flagellin</fullName>
    </recommendedName>
</protein>
<comment type="similarity">
    <text evidence="1 4">Belongs to the bacterial flagellin family.</text>
</comment>
<organism evidence="7 8">
    <name type="scientific">Natronomicrosphaera hydrolytica</name>
    <dbReference type="NCBI Taxonomy" id="3242702"/>
    <lineage>
        <taxon>Bacteria</taxon>
        <taxon>Pseudomonadati</taxon>
        <taxon>Planctomycetota</taxon>
        <taxon>Phycisphaerae</taxon>
        <taxon>Phycisphaerales</taxon>
        <taxon>Phycisphaeraceae</taxon>
        <taxon>Natronomicrosphaera</taxon>
    </lineage>
</organism>
<evidence type="ECO:0000259" key="6">
    <source>
        <dbReference type="Pfam" id="PF00700"/>
    </source>
</evidence>
<comment type="function">
    <text evidence="4">Flagellin is the subunit protein which polymerizes to form the filaments of bacterial flagella.</text>
</comment>
<proteinExistence type="inferred from homology"/>
<keyword evidence="8" id="KW-1185">Reference proteome</keyword>
<feature type="domain" description="Flagellin N-terminal" evidence="5">
    <location>
        <begin position="4"/>
        <end position="142"/>
    </location>
</feature>
<dbReference type="Gene3D" id="6.10.10.10">
    <property type="entry name" value="Flagellar export chaperone, C-terminal domain"/>
    <property type="match status" value="1"/>
</dbReference>
<reference evidence="7 8" key="1">
    <citation type="submission" date="2024-08" db="EMBL/GenBank/DDBJ databases">
        <title>Whole-genome sequencing of halo(alkali)philic microorganisms from hypersaline lakes.</title>
        <authorList>
            <person name="Sorokin D.Y."/>
            <person name="Merkel A.Y."/>
            <person name="Messina E."/>
            <person name="Yakimov M."/>
        </authorList>
    </citation>
    <scope>NUCLEOTIDE SEQUENCE [LARGE SCALE GENOMIC DNA]</scope>
    <source>
        <strain evidence="7 8">AB-hyl4</strain>
    </source>
</reference>
<accession>A0ABV4U997</accession>
<dbReference type="InterPro" id="IPR001029">
    <property type="entry name" value="Flagellin_N"/>
</dbReference>
<dbReference type="PRINTS" id="PR00207">
    <property type="entry name" value="FLAGELLIN"/>
</dbReference>
<dbReference type="InterPro" id="IPR042187">
    <property type="entry name" value="Flagellin_C_sub2"/>
</dbReference>
<dbReference type="InterPro" id="IPR046358">
    <property type="entry name" value="Flagellin_C"/>
</dbReference>
<evidence type="ECO:0000256" key="4">
    <source>
        <dbReference type="RuleBase" id="RU362073"/>
    </source>
</evidence>
<dbReference type="InterPro" id="IPR010810">
    <property type="entry name" value="Flagellin_hook_IN_motif"/>
</dbReference>
<comment type="caution">
    <text evidence="7">The sequence shown here is derived from an EMBL/GenBank/DDBJ whole genome shotgun (WGS) entry which is preliminary data.</text>
</comment>
<keyword evidence="7" id="KW-0966">Cell projection</keyword>
<evidence type="ECO:0000313" key="8">
    <source>
        <dbReference type="Proteomes" id="UP001575105"/>
    </source>
</evidence>
<evidence type="ECO:0000256" key="1">
    <source>
        <dbReference type="ARBA" id="ARBA00005709"/>
    </source>
</evidence>
<dbReference type="PANTHER" id="PTHR42792">
    <property type="entry name" value="FLAGELLIN"/>
    <property type="match status" value="1"/>
</dbReference>
<keyword evidence="3 4" id="KW-0975">Bacterial flagellum</keyword>
<dbReference type="EMBL" id="JBGUBD010000011">
    <property type="protein sequence ID" value="MFA9479680.1"/>
    <property type="molecule type" value="Genomic_DNA"/>
</dbReference>
<dbReference type="Proteomes" id="UP001575105">
    <property type="component" value="Unassembled WGS sequence"/>
</dbReference>
<name>A0ABV4U997_9BACT</name>
<dbReference type="Pfam" id="PF00700">
    <property type="entry name" value="Flagellin_C"/>
    <property type="match status" value="1"/>
</dbReference>